<feature type="transmembrane region" description="Helical" evidence="7">
    <location>
        <begin position="380"/>
        <end position="403"/>
    </location>
</feature>
<dbReference type="Proteomes" id="UP001444661">
    <property type="component" value="Unassembled WGS sequence"/>
</dbReference>
<dbReference type="PANTHER" id="PTHR43791">
    <property type="entry name" value="PERMEASE-RELATED"/>
    <property type="match status" value="1"/>
</dbReference>
<feature type="transmembrane region" description="Helical" evidence="7">
    <location>
        <begin position="218"/>
        <end position="239"/>
    </location>
</feature>
<feature type="transmembrane region" description="Helical" evidence="7">
    <location>
        <begin position="280"/>
        <end position="307"/>
    </location>
</feature>
<dbReference type="SUPFAM" id="SSF103473">
    <property type="entry name" value="MFS general substrate transporter"/>
    <property type="match status" value="1"/>
</dbReference>
<keyword evidence="10" id="KW-1185">Reference proteome</keyword>
<reference evidence="9 10" key="1">
    <citation type="submission" date="2023-01" db="EMBL/GenBank/DDBJ databases">
        <title>Analysis of 21 Apiospora genomes using comparative genomics revels a genus with tremendous synthesis potential of carbohydrate active enzymes and secondary metabolites.</title>
        <authorList>
            <person name="Sorensen T."/>
        </authorList>
    </citation>
    <scope>NUCLEOTIDE SEQUENCE [LARGE SCALE GENOMIC DNA]</scope>
    <source>
        <strain evidence="9 10">CBS 33761</strain>
    </source>
</reference>
<organism evidence="9 10">
    <name type="scientific">Apiospora rasikravindrae</name>
    <dbReference type="NCBI Taxonomy" id="990691"/>
    <lineage>
        <taxon>Eukaryota</taxon>
        <taxon>Fungi</taxon>
        <taxon>Dikarya</taxon>
        <taxon>Ascomycota</taxon>
        <taxon>Pezizomycotina</taxon>
        <taxon>Sordariomycetes</taxon>
        <taxon>Xylariomycetidae</taxon>
        <taxon>Amphisphaeriales</taxon>
        <taxon>Apiosporaceae</taxon>
        <taxon>Apiospora</taxon>
    </lineage>
</organism>
<evidence type="ECO:0000256" key="1">
    <source>
        <dbReference type="ARBA" id="ARBA00004141"/>
    </source>
</evidence>
<dbReference type="EMBL" id="JAQQWK010000009">
    <property type="protein sequence ID" value="KAK8035250.1"/>
    <property type="molecule type" value="Genomic_DNA"/>
</dbReference>
<keyword evidence="3 7" id="KW-0812">Transmembrane</keyword>
<dbReference type="InterPro" id="IPR011701">
    <property type="entry name" value="MFS"/>
</dbReference>
<evidence type="ECO:0000256" key="5">
    <source>
        <dbReference type="ARBA" id="ARBA00023136"/>
    </source>
</evidence>
<evidence type="ECO:0000256" key="4">
    <source>
        <dbReference type="ARBA" id="ARBA00022989"/>
    </source>
</evidence>
<dbReference type="Pfam" id="PF07690">
    <property type="entry name" value="MFS_1"/>
    <property type="match status" value="1"/>
</dbReference>
<keyword evidence="4 7" id="KW-1133">Transmembrane helix</keyword>
<evidence type="ECO:0000256" key="7">
    <source>
        <dbReference type="SAM" id="Phobius"/>
    </source>
</evidence>
<evidence type="ECO:0000259" key="8">
    <source>
        <dbReference type="PROSITE" id="PS50850"/>
    </source>
</evidence>
<accession>A0ABR1SLQ0</accession>
<feature type="transmembrane region" description="Helical" evidence="7">
    <location>
        <begin position="327"/>
        <end position="345"/>
    </location>
</feature>
<name>A0ABR1SLQ0_9PEZI</name>
<evidence type="ECO:0000313" key="10">
    <source>
        <dbReference type="Proteomes" id="UP001444661"/>
    </source>
</evidence>
<feature type="transmembrane region" description="Helical" evidence="7">
    <location>
        <begin position="415"/>
        <end position="437"/>
    </location>
</feature>
<feature type="transmembrane region" description="Helical" evidence="7">
    <location>
        <begin position="352"/>
        <end position="374"/>
    </location>
</feature>
<dbReference type="InterPro" id="IPR020846">
    <property type="entry name" value="MFS_dom"/>
</dbReference>
<feature type="transmembrane region" description="Helical" evidence="7">
    <location>
        <begin position="449"/>
        <end position="469"/>
    </location>
</feature>
<evidence type="ECO:0000256" key="3">
    <source>
        <dbReference type="ARBA" id="ARBA00022692"/>
    </source>
</evidence>
<evidence type="ECO:0000313" key="9">
    <source>
        <dbReference type="EMBL" id="KAK8035250.1"/>
    </source>
</evidence>
<dbReference type="PANTHER" id="PTHR43791:SF39">
    <property type="entry name" value="TRANSPORTER LIZ1_SEO1, PUTATIVE (AFU_ORTHOLOGUE AFUA_3G00980)-RELATED"/>
    <property type="match status" value="1"/>
</dbReference>
<protein>
    <recommendedName>
        <fullName evidence="8">Major facilitator superfamily (MFS) profile domain-containing protein</fullName>
    </recommendedName>
</protein>
<gene>
    <name evidence="9" type="ORF">PG993_010245</name>
</gene>
<sequence>MDSTGAMQKVNPGEGHSETEVTVSPAKVPLRKRLWSVVWDSLDKTPEERMFIAKIDWWILSYCCVSYFVKYLDQTNISNAYVSGMKEDLVLTGNDLNFLTTFWNIGYIIGQLPSQLILTKVRPSIWLPSLELIWSLIVMGMAGAKNVETLYALRFITGLLEASAYPGIMTLLGNFYTPSELGKRACIFQASSSAAQMFSGYLQAALFSGMNGKHGVAAWRWLFIFDGIIGVPVALYGYFAVPDSPTTSRAFWLKPKERDMAVARMERVGRKPMKKLTWKIIREIVTSWPVYLFCAIFIVHVLGIRIYSYMNLWLKATKLYTTEEINIIPTAGYGLQIFFTLSYAWTSDALGLRWPIIIAACVVALVGTIILSVYPEHNLAAMMAGWLLTFCETGAGALIITWINEICSHSAEHRAIIIGVVETAAFTFQAWVPLLIYNTGEAPKFRIGYQMASAFFALEIVFTLVILYCSKKWPQGAGEELPREQVADGDTSHVD</sequence>
<feature type="transmembrane region" description="Helical" evidence="7">
    <location>
        <begin position="150"/>
        <end position="173"/>
    </location>
</feature>
<comment type="subcellular location">
    <subcellularLocation>
        <location evidence="1">Membrane</location>
        <topology evidence="1">Multi-pass membrane protein</topology>
    </subcellularLocation>
</comment>
<feature type="region of interest" description="Disordered" evidence="6">
    <location>
        <begin position="1"/>
        <end position="24"/>
    </location>
</feature>
<evidence type="ECO:0000256" key="2">
    <source>
        <dbReference type="ARBA" id="ARBA00022448"/>
    </source>
</evidence>
<feature type="domain" description="Major facilitator superfamily (MFS) profile" evidence="8">
    <location>
        <begin position="59"/>
        <end position="471"/>
    </location>
</feature>
<proteinExistence type="predicted"/>
<evidence type="ECO:0000256" key="6">
    <source>
        <dbReference type="SAM" id="MobiDB-lite"/>
    </source>
</evidence>
<dbReference type="PROSITE" id="PS50850">
    <property type="entry name" value="MFS"/>
    <property type="match status" value="1"/>
</dbReference>
<keyword evidence="5 7" id="KW-0472">Membrane</keyword>
<dbReference type="InterPro" id="IPR036259">
    <property type="entry name" value="MFS_trans_sf"/>
</dbReference>
<dbReference type="Gene3D" id="1.20.1250.20">
    <property type="entry name" value="MFS general substrate transporter like domains"/>
    <property type="match status" value="2"/>
</dbReference>
<comment type="caution">
    <text evidence="9">The sequence shown here is derived from an EMBL/GenBank/DDBJ whole genome shotgun (WGS) entry which is preliminary data.</text>
</comment>
<keyword evidence="2" id="KW-0813">Transport</keyword>